<dbReference type="SMART" id="SM00052">
    <property type="entry name" value="EAL"/>
    <property type="match status" value="1"/>
</dbReference>
<protein>
    <recommendedName>
        <fullName evidence="5">Diguanylate cyclase/phosphodiesterase</fullName>
    </recommendedName>
</protein>
<dbReference type="NCBIfam" id="TIGR00254">
    <property type="entry name" value="GGDEF"/>
    <property type="match status" value="1"/>
</dbReference>
<dbReference type="PANTHER" id="PTHR44757:SF2">
    <property type="entry name" value="BIOFILM ARCHITECTURE MAINTENANCE PROTEIN MBAA"/>
    <property type="match status" value="1"/>
</dbReference>
<dbReference type="InterPro" id="IPR000160">
    <property type="entry name" value="GGDEF_dom"/>
</dbReference>
<organism evidence="3 4">
    <name type="scientific">Methylorubrum aminovorans</name>
    <dbReference type="NCBI Taxonomy" id="269069"/>
    <lineage>
        <taxon>Bacteria</taxon>
        <taxon>Pseudomonadati</taxon>
        <taxon>Pseudomonadota</taxon>
        <taxon>Alphaproteobacteria</taxon>
        <taxon>Hyphomicrobiales</taxon>
        <taxon>Methylobacteriaceae</taxon>
        <taxon>Methylorubrum</taxon>
    </lineage>
</organism>
<dbReference type="CDD" id="cd01948">
    <property type="entry name" value="EAL"/>
    <property type="match status" value="1"/>
</dbReference>
<dbReference type="PROSITE" id="PS50887">
    <property type="entry name" value="GGDEF"/>
    <property type="match status" value="1"/>
</dbReference>
<evidence type="ECO:0000259" key="1">
    <source>
        <dbReference type="PROSITE" id="PS50883"/>
    </source>
</evidence>
<dbReference type="PANTHER" id="PTHR44757">
    <property type="entry name" value="DIGUANYLATE CYCLASE DGCP"/>
    <property type="match status" value="1"/>
</dbReference>
<dbReference type="Pfam" id="PF00563">
    <property type="entry name" value="EAL"/>
    <property type="match status" value="1"/>
</dbReference>
<dbReference type="InterPro" id="IPR029787">
    <property type="entry name" value="Nucleotide_cyclase"/>
</dbReference>
<dbReference type="CDD" id="cd01949">
    <property type="entry name" value="GGDEF"/>
    <property type="match status" value="1"/>
</dbReference>
<keyword evidence="4" id="KW-1185">Reference proteome</keyword>
<evidence type="ECO:0000313" key="4">
    <source>
        <dbReference type="Proteomes" id="UP001055039"/>
    </source>
</evidence>
<evidence type="ECO:0000313" key="3">
    <source>
        <dbReference type="EMBL" id="GJE64723.1"/>
    </source>
</evidence>
<evidence type="ECO:0008006" key="5">
    <source>
        <dbReference type="Google" id="ProtNLM"/>
    </source>
</evidence>
<dbReference type="InterPro" id="IPR035919">
    <property type="entry name" value="EAL_sf"/>
</dbReference>
<dbReference type="Proteomes" id="UP001055039">
    <property type="component" value="Unassembled WGS sequence"/>
</dbReference>
<name>A0ABQ4UBP3_9HYPH</name>
<evidence type="ECO:0000259" key="2">
    <source>
        <dbReference type="PROSITE" id="PS50887"/>
    </source>
</evidence>
<dbReference type="Gene3D" id="3.20.20.450">
    <property type="entry name" value="EAL domain"/>
    <property type="match status" value="1"/>
</dbReference>
<dbReference type="SUPFAM" id="SSF55073">
    <property type="entry name" value="Nucleotide cyclase"/>
    <property type="match status" value="1"/>
</dbReference>
<dbReference type="Pfam" id="PF00990">
    <property type="entry name" value="GGDEF"/>
    <property type="match status" value="1"/>
</dbReference>
<proteinExistence type="predicted"/>
<reference evidence="3" key="1">
    <citation type="journal article" date="2021" name="Front. Microbiol.">
        <title>Comprehensive Comparative Genomics and Phenotyping of Methylobacterium Species.</title>
        <authorList>
            <person name="Alessa O."/>
            <person name="Ogura Y."/>
            <person name="Fujitani Y."/>
            <person name="Takami H."/>
            <person name="Hayashi T."/>
            <person name="Sahin N."/>
            <person name="Tani A."/>
        </authorList>
    </citation>
    <scope>NUCLEOTIDE SEQUENCE</scope>
    <source>
        <strain evidence="3">NBRC 15686</strain>
    </source>
</reference>
<dbReference type="InterPro" id="IPR043128">
    <property type="entry name" value="Rev_trsase/Diguanyl_cyclase"/>
</dbReference>
<comment type="caution">
    <text evidence="3">The sequence shown here is derived from an EMBL/GenBank/DDBJ whole genome shotgun (WGS) entry which is preliminary data.</text>
</comment>
<dbReference type="InterPro" id="IPR052155">
    <property type="entry name" value="Biofilm_reg_signaling"/>
</dbReference>
<feature type="domain" description="GGDEF" evidence="2">
    <location>
        <begin position="179"/>
        <end position="316"/>
    </location>
</feature>
<dbReference type="EMBL" id="BPRC01000005">
    <property type="protein sequence ID" value="GJE64723.1"/>
    <property type="molecule type" value="Genomic_DNA"/>
</dbReference>
<reference evidence="3" key="2">
    <citation type="submission" date="2021-08" db="EMBL/GenBank/DDBJ databases">
        <authorList>
            <person name="Tani A."/>
            <person name="Ola A."/>
            <person name="Ogura Y."/>
            <person name="Katsura K."/>
            <person name="Hayashi T."/>
        </authorList>
    </citation>
    <scope>NUCLEOTIDE SEQUENCE</scope>
    <source>
        <strain evidence="3">NBRC 15686</strain>
    </source>
</reference>
<dbReference type="SMART" id="SM00267">
    <property type="entry name" value="GGDEF"/>
    <property type="match status" value="1"/>
</dbReference>
<dbReference type="SUPFAM" id="SSF141868">
    <property type="entry name" value="EAL domain-like"/>
    <property type="match status" value="1"/>
</dbReference>
<gene>
    <name evidence="3" type="ORF">LNAOJCKE_1929</name>
</gene>
<accession>A0ABQ4UBP3</accession>
<dbReference type="Gene3D" id="3.30.450.20">
    <property type="entry name" value="PAS domain"/>
    <property type="match status" value="1"/>
</dbReference>
<dbReference type="InterPro" id="IPR001633">
    <property type="entry name" value="EAL_dom"/>
</dbReference>
<dbReference type="PROSITE" id="PS50883">
    <property type="entry name" value="EAL"/>
    <property type="match status" value="1"/>
</dbReference>
<sequence>MGRPPTMGGCHGTLSGRMSAFMSALAAPSLPASLPFEAALAEMAAPLLLLDAGGIVLFANARAAALISCADPVGLSLPALLAPAGVTEPEAEPVLDALLDAVRAARSIRAPLRLSGDRRVEAALAPLSVGGFALTFEDVTEHLQGAALARQEPLTGLCNRVGLRDRLDAALAGADRTGAPLAVLMLDLDRFKAVNDTLGHPVGDALLRKVAERLRKATRSGDVVARLGGDEFAILQVSALPGAEQPQASEALARRLVDLVGRTYVVDGHMLNVGVSVGVALAPADGSDADALLKHADLALYRAKAEGRGTYRFFEPAMNAQMQARRSLEIDLRRALALKQFDLAFQPQIQLETGQVTGFEALLRWNHPERGPISPAQFIPLAEEIGLIVGIGEWALRAACREAASWAQPASIAVNLSPVQFRGGKLVETVMNVLAQTGLDPARLELEITEGALLENTDSVLDVLNGLRALGVKISMDDFGTGYSSLSYLQKFPFDKIKIDQSFVRGMEGNAECGAIVRAIARLGASLGMRTTAEGVETASQLDAIRAEGCTEVQGYLTGRPMPAAQAAALLSPPAASPNDAA</sequence>
<dbReference type="Gene3D" id="3.30.70.270">
    <property type="match status" value="1"/>
</dbReference>
<feature type="domain" description="EAL" evidence="1">
    <location>
        <begin position="325"/>
        <end position="575"/>
    </location>
</feature>